<evidence type="ECO:0000256" key="9">
    <source>
        <dbReference type="ARBA" id="ARBA00022908"/>
    </source>
</evidence>
<organism evidence="17 18">
    <name type="scientific">Austropuccinia psidii MF-1</name>
    <dbReference type="NCBI Taxonomy" id="1389203"/>
    <lineage>
        <taxon>Eukaryota</taxon>
        <taxon>Fungi</taxon>
        <taxon>Dikarya</taxon>
        <taxon>Basidiomycota</taxon>
        <taxon>Pucciniomycotina</taxon>
        <taxon>Pucciniomycetes</taxon>
        <taxon>Pucciniales</taxon>
        <taxon>Sphaerophragmiaceae</taxon>
        <taxon>Austropuccinia</taxon>
    </lineage>
</organism>
<keyword evidence="9" id="KW-0229">DNA integration</keyword>
<dbReference type="GO" id="GO:0046872">
    <property type="term" value="F:metal ion binding"/>
    <property type="evidence" value="ECO:0007669"/>
    <property type="project" value="UniProtKB-KW"/>
</dbReference>
<dbReference type="GO" id="GO:0006310">
    <property type="term" value="P:DNA recombination"/>
    <property type="evidence" value="ECO:0007669"/>
    <property type="project" value="UniProtKB-KW"/>
</dbReference>
<evidence type="ECO:0000313" key="17">
    <source>
        <dbReference type="EMBL" id="MBW0545617.1"/>
    </source>
</evidence>
<keyword evidence="2" id="KW-0548">Nucleotidyltransferase</keyword>
<feature type="compositionally biased region" description="Basic residues" evidence="15">
    <location>
        <begin position="77"/>
        <end position="88"/>
    </location>
</feature>
<keyword evidence="8" id="KW-0694">RNA-binding</keyword>
<dbReference type="AlphaFoldDB" id="A0A9Q3FVV3"/>
<feature type="compositionally biased region" description="Polar residues" evidence="15">
    <location>
        <begin position="120"/>
        <end position="141"/>
    </location>
</feature>
<dbReference type="Pfam" id="PF00665">
    <property type="entry name" value="rve"/>
    <property type="match status" value="1"/>
</dbReference>
<keyword evidence="3" id="KW-0540">Nuclease</keyword>
<evidence type="ECO:0000256" key="6">
    <source>
        <dbReference type="ARBA" id="ARBA00022801"/>
    </source>
</evidence>
<dbReference type="GO" id="GO:0015074">
    <property type="term" value="P:DNA integration"/>
    <property type="evidence" value="ECO:0007669"/>
    <property type="project" value="UniProtKB-KW"/>
</dbReference>
<proteinExistence type="predicted"/>
<feature type="region of interest" description="Disordered" evidence="15">
    <location>
        <begin position="60"/>
        <end position="106"/>
    </location>
</feature>
<comment type="caution">
    <text evidence="17">The sequence shown here is derived from an EMBL/GenBank/DDBJ whole genome shotgun (WGS) entry which is preliminary data.</text>
</comment>
<keyword evidence="1" id="KW-0815">Transposition</keyword>
<evidence type="ECO:0000256" key="10">
    <source>
        <dbReference type="ARBA" id="ARBA00022918"/>
    </source>
</evidence>
<dbReference type="InterPro" id="IPR036397">
    <property type="entry name" value="RNaseH_sf"/>
</dbReference>
<keyword evidence="5" id="KW-0255">Endonuclease</keyword>
<protein>
    <recommendedName>
        <fullName evidence="16">Integrase catalytic domain-containing protein</fullName>
    </recommendedName>
</protein>
<evidence type="ECO:0000259" key="16">
    <source>
        <dbReference type="PROSITE" id="PS50994"/>
    </source>
</evidence>
<dbReference type="InterPro" id="IPR039537">
    <property type="entry name" value="Retrotran_Ty1/copia-like"/>
</dbReference>
<evidence type="ECO:0000256" key="8">
    <source>
        <dbReference type="ARBA" id="ARBA00022884"/>
    </source>
</evidence>
<dbReference type="GO" id="GO:0005634">
    <property type="term" value="C:nucleus"/>
    <property type="evidence" value="ECO:0007669"/>
    <property type="project" value="UniProtKB-ARBA"/>
</dbReference>
<dbReference type="OrthoDB" id="2506384at2759"/>
<keyword evidence="10" id="KW-0695">RNA-directed DNA polymerase</keyword>
<dbReference type="PANTHER" id="PTHR42648:SF11">
    <property type="entry name" value="TRANSPOSON TY4-P GAG-POL POLYPROTEIN"/>
    <property type="match status" value="1"/>
</dbReference>
<evidence type="ECO:0000256" key="4">
    <source>
        <dbReference type="ARBA" id="ARBA00022723"/>
    </source>
</evidence>
<gene>
    <name evidence="17" type="ORF">O181_085332</name>
</gene>
<keyword evidence="11" id="KW-0239">DNA-directed DNA polymerase</keyword>
<dbReference type="GO" id="GO:0003723">
    <property type="term" value="F:RNA binding"/>
    <property type="evidence" value="ECO:0007669"/>
    <property type="project" value="UniProtKB-KW"/>
</dbReference>
<keyword evidence="7" id="KW-0460">Magnesium</keyword>
<dbReference type="InterPro" id="IPR001584">
    <property type="entry name" value="Integrase_cat-core"/>
</dbReference>
<evidence type="ECO:0000256" key="12">
    <source>
        <dbReference type="ARBA" id="ARBA00023172"/>
    </source>
</evidence>
<keyword evidence="18" id="KW-1185">Reference proteome</keyword>
<dbReference type="SUPFAM" id="SSF53098">
    <property type="entry name" value="Ribonuclease H-like"/>
    <property type="match status" value="1"/>
</dbReference>
<keyword evidence="11" id="KW-0808">Transferase</keyword>
<dbReference type="Proteomes" id="UP000765509">
    <property type="component" value="Unassembled WGS sequence"/>
</dbReference>
<feature type="region of interest" description="Disordered" evidence="15">
    <location>
        <begin position="119"/>
        <end position="141"/>
    </location>
</feature>
<evidence type="ECO:0000256" key="3">
    <source>
        <dbReference type="ARBA" id="ARBA00022722"/>
    </source>
</evidence>
<dbReference type="GO" id="GO:0016787">
    <property type="term" value="F:hydrolase activity"/>
    <property type="evidence" value="ECO:0007669"/>
    <property type="project" value="UniProtKB-KW"/>
</dbReference>
<keyword evidence="4" id="KW-0479">Metal-binding</keyword>
<evidence type="ECO:0000256" key="13">
    <source>
        <dbReference type="ARBA" id="ARBA00048173"/>
    </source>
</evidence>
<evidence type="ECO:0000256" key="11">
    <source>
        <dbReference type="ARBA" id="ARBA00022932"/>
    </source>
</evidence>
<feature type="domain" description="Integrase catalytic" evidence="16">
    <location>
        <begin position="333"/>
        <end position="496"/>
    </location>
</feature>
<comment type="catalytic activity">
    <reaction evidence="14">
        <text>DNA(n) + a 2'-deoxyribonucleoside 5'-triphosphate = DNA(n+1) + diphosphate</text>
        <dbReference type="Rhea" id="RHEA:22508"/>
        <dbReference type="Rhea" id="RHEA-COMP:17339"/>
        <dbReference type="Rhea" id="RHEA-COMP:17340"/>
        <dbReference type="ChEBI" id="CHEBI:33019"/>
        <dbReference type="ChEBI" id="CHEBI:61560"/>
        <dbReference type="ChEBI" id="CHEBI:173112"/>
        <dbReference type="EC" id="2.7.7.7"/>
    </reaction>
</comment>
<dbReference type="GO" id="GO:0003887">
    <property type="term" value="F:DNA-directed DNA polymerase activity"/>
    <property type="evidence" value="ECO:0007669"/>
    <property type="project" value="UniProtKB-KW"/>
</dbReference>
<accession>A0A9Q3FVV3</accession>
<evidence type="ECO:0000313" key="18">
    <source>
        <dbReference type="Proteomes" id="UP000765509"/>
    </source>
</evidence>
<dbReference type="Gene3D" id="3.30.420.10">
    <property type="entry name" value="Ribonuclease H-like superfamily/Ribonuclease H"/>
    <property type="match status" value="1"/>
</dbReference>
<comment type="catalytic activity">
    <reaction evidence="13">
        <text>DNA(n) + a 2'-deoxyribonucleoside 5'-triphosphate = DNA(n+1) + diphosphate</text>
        <dbReference type="Rhea" id="RHEA:22508"/>
        <dbReference type="Rhea" id="RHEA-COMP:17339"/>
        <dbReference type="Rhea" id="RHEA-COMP:17340"/>
        <dbReference type="ChEBI" id="CHEBI:33019"/>
        <dbReference type="ChEBI" id="CHEBI:61560"/>
        <dbReference type="ChEBI" id="CHEBI:173112"/>
        <dbReference type="EC" id="2.7.7.49"/>
    </reaction>
</comment>
<evidence type="ECO:0000256" key="1">
    <source>
        <dbReference type="ARBA" id="ARBA00022578"/>
    </source>
</evidence>
<evidence type="ECO:0000256" key="14">
    <source>
        <dbReference type="ARBA" id="ARBA00049244"/>
    </source>
</evidence>
<keyword evidence="12" id="KW-0233">DNA recombination</keyword>
<dbReference type="PANTHER" id="PTHR42648">
    <property type="entry name" value="TRANSPOSASE, PUTATIVE-RELATED"/>
    <property type="match status" value="1"/>
</dbReference>
<dbReference type="PROSITE" id="PS50994">
    <property type="entry name" value="INTEGRASE"/>
    <property type="match status" value="1"/>
</dbReference>
<name>A0A9Q3FVV3_9BASI</name>
<sequence>MEAAFFFQSLDNHRELSSLCQTLYDIKPFDLNTIADRVAIEHSRRQSSYDHALMFDKNKQANSAKPKNKDHPEGSNSKKKAFKDKKKGKDTNQGTNQKNHKQDTNKQFEKIEKLLEKRQSATNLSSVNATSGPKDLTQQTESDSEAFIFEINALVEKCNRGSIYIDSGAGRTVVNQLSLLEDPKPVKKQINTFSNPVKVTHQGTLNFKGVKIYPVYYVPCGLVNLLSVLQLCDHGMKLISKSNLFIVKYGNCIVDTFHQEGNLFVSKLQIDSVHAIPSMAPDWHLNLGHPSDSYIKELLKEGHISGTFTESLKCPVFQQAKIKNCPHSRILPCSNSPFFKIHMDTLQIKPPTRKGHKYVLVLIDDLSCFNQTYVMKEKGEAEECIKSYLIEIKNKLGITPAFLHTDQGGEFNSHSFLNYLNTQGISLERGPPESPQTNGVAERLNQTLLSKVRCFLGQSNIPSSYWDEAVSHASLLLNLLPHKYLGMKSPTSTLRD</sequence>
<dbReference type="EMBL" id="AVOT02050550">
    <property type="protein sequence ID" value="MBW0545617.1"/>
    <property type="molecule type" value="Genomic_DNA"/>
</dbReference>
<dbReference type="GO" id="GO:0032196">
    <property type="term" value="P:transposition"/>
    <property type="evidence" value="ECO:0007669"/>
    <property type="project" value="UniProtKB-KW"/>
</dbReference>
<dbReference type="GO" id="GO:0004519">
    <property type="term" value="F:endonuclease activity"/>
    <property type="evidence" value="ECO:0007669"/>
    <property type="project" value="UniProtKB-KW"/>
</dbReference>
<keyword evidence="6" id="KW-0378">Hydrolase</keyword>
<dbReference type="InterPro" id="IPR012337">
    <property type="entry name" value="RNaseH-like_sf"/>
</dbReference>
<dbReference type="GO" id="GO:0003964">
    <property type="term" value="F:RNA-directed DNA polymerase activity"/>
    <property type="evidence" value="ECO:0007669"/>
    <property type="project" value="UniProtKB-KW"/>
</dbReference>
<evidence type="ECO:0000256" key="5">
    <source>
        <dbReference type="ARBA" id="ARBA00022759"/>
    </source>
</evidence>
<evidence type="ECO:0000256" key="15">
    <source>
        <dbReference type="SAM" id="MobiDB-lite"/>
    </source>
</evidence>
<evidence type="ECO:0000256" key="7">
    <source>
        <dbReference type="ARBA" id="ARBA00022842"/>
    </source>
</evidence>
<evidence type="ECO:0000256" key="2">
    <source>
        <dbReference type="ARBA" id="ARBA00022695"/>
    </source>
</evidence>
<reference evidence="17" key="1">
    <citation type="submission" date="2021-03" db="EMBL/GenBank/DDBJ databases">
        <title>Draft genome sequence of rust myrtle Austropuccinia psidii MF-1, a brazilian biotype.</title>
        <authorList>
            <person name="Quecine M.C."/>
            <person name="Pachon D.M.R."/>
            <person name="Bonatelli M.L."/>
            <person name="Correr F.H."/>
            <person name="Franceschini L.M."/>
            <person name="Leite T.F."/>
            <person name="Margarido G.R.A."/>
            <person name="Almeida C.A."/>
            <person name="Ferrarezi J.A."/>
            <person name="Labate C.A."/>
        </authorList>
    </citation>
    <scope>NUCLEOTIDE SEQUENCE</scope>
    <source>
        <strain evidence="17">MF-1</strain>
    </source>
</reference>